<dbReference type="Pfam" id="PF03807">
    <property type="entry name" value="F420_oxidored"/>
    <property type="match status" value="1"/>
</dbReference>
<evidence type="ECO:0000259" key="10">
    <source>
        <dbReference type="Pfam" id="PF03807"/>
    </source>
</evidence>
<evidence type="ECO:0000256" key="8">
    <source>
        <dbReference type="SAM" id="MobiDB-lite"/>
    </source>
</evidence>
<dbReference type="InterPro" id="IPR028939">
    <property type="entry name" value="P5C_Rdtase_cat_N"/>
</dbReference>
<dbReference type="AlphaFoldDB" id="A0A3M9YF31"/>
<feature type="domain" description="Proline dehydrogenase" evidence="9">
    <location>
        <begin position="189"/>
        <end position="415"/>
    </location>
</feature>
<comment type="caution">
    <text evidence="12">The sequence shown here is derived from an EMBL/GenBank/DDBJ whole genome shotgun (WGS) entry which is preliminary data.</text>
</comment>
<comment type="function">
    <text evidence="7">Converts proline to delta-1-pyrroline-5-carboxylate.</text>
</comment>
<dbReference type="Proteomes" id="UP000267145">
    <property type="component" value="Unassembled WGS sequence"/>
</dbReference>
<keyword evidence="4" id="KW-0521">NADP</keyword>
<accession>A0A3M9YF31</accession>
<feature type="compositionally biased region" description="Polar residues" evidence="8">
    <location>
        <begin position="30"/>
        <end position="39"/>
    </location>
</feature>
<dbReference type="RefSeq" id="XP_028496933.1">
    <property type="nucleotide sequence ID" value="XM_028638313.1"/>
</dbReference>
<evidence type="ECO:0000256" key="1">
    <source>
        <dbReference type="ARBA" id="ARBA00005525"/>
    </source>
</evidence>
<reference evidence="12 13" key="1">
    <citation type="submission" date="2018-10" db="EMBL/GenBank/DDBJ databases">
        <title>Genome sequence of Verticillium nonalfalfae VnAa140.</title>
        <authorList>
            <person name="Stajich J.E."/>
            <person name="Kasson M.T."/>
        </authorList>
    </citation>
    <scope>NUCLEOTIDE SEQUENCE [LARGE SCALE GENOMIC DNA]</scope>
    <source>
        <strain evidence="12 13">VnAa140</strain>
    </source>
</reference>
<evidence type="ECO:0000256" key="3">
    <source>
        <dbReference type="ARBA" id="ARBA00012695"/>
    </source>
</evidence>
<evidence type="ECO:0000259" key="9">
    <source>
        <dbReference type="Pfam" id="PF01619"/>
    </source>
</evidence>
<evidence type="ECO:0000256" key="7">
    <source>
        <dbReference type="RuleBase" id="RU364054"/>
    </source>
</evidence>
<dbReference type="HAMAP" id="MF_01925">
    <property type="entry name" value="P5C_reductase"/>
    <property type="match status" value="1"/>
</dbReference>
<feature type="domain" description="Pyrroline-5-carboxylate reductase dimerisation" evidence="11">
    <location>
        <begin position="629"/>
        <end position="731"/>
    </location>
</feature>
<evidence type="ECO:0000256" key="6">
    <source>
        <dbReference type="ARBA" id="ARBA00023062"/>
    </source>
</evidence>
<dbReference type="SUPFAM" id="SSF48179">
    <property type="entry name" value="6-phosphogluconate dehydrogenase C-terminal domain-like"/>
    <property type="match status" value="1"/>
</dbReference>
<dbReference type="InterPro" id="IPR008927">
    <property type="entry name" value="6-PGluconate_DH-like_C_sf"/>
</dbReference>
<dbReference type="Gene3D" id="1.10.3730.10">
    <property type="entry name" value="ProC C-terminal domain-like"/>
    <property type="match status" value="1"/>
</dbReference>
<keyword evidence="5 7" id="KW-0560">Oxidoreductase</keyword>
<dbReference type="STRING" id="1051616.A0A3M9YF31"/>
<dbReference type="PANTHER" id="PTHR13914">
    <property type="entry name" value="PROLINE OXIDASE"/>
    <property type="match status" value="1"/>
</dbReference>
<dbReference type="Pfam" id="PF01619">
    <property type="entry name" value="Pro_dh"/>
    <property type="match status" value="1"/>
</dbReference>
<evidence type="ECO:0000256" key="2">
    <source>
        <dbReference type="ARBA" id="ARBA00005869"/>
    </source>
</evidence>
<protein>
    <recommendedName>
        <fullName evidence="3 7">Proline dehydrogenase</fullName>
        <ecNumber evidence="3 7">1.5.5.2</ecNumber>
    </recommendedName>
</protein>
<dbReference type="InterPro" id="IPR000304">
    <property type="entry name" value="Pyrroline-COOH_reductase"/>
</dbReference>
<dbReference type="SUPFAM" id="SSF51735">
    <property type="entry name" value="NAD(P)-binding Rossmann-fold domains"/>
    <property type="match status" value="1"/>
</dbReference>
<evidence type="ECO:0000313" key="12">
    <source>
        <dbReference type="EMBL" id="RNJ58775.1"/>
    </source>
</evidence>
<dbReference type="FunFam" id="1.10.3730.10:FF:000001">
    <property type="entry name" value="Pyrroline-5-carboxylate reductase"/>
    <property type="match status" value="1"/>
</dbReference>
<keyword evidence="13" id="KW-1185">Reference proteome</keyword>
<dbReference type="Gene3D" id="3.20.20.220">
    <property type="match status" value="1"/>
</dbReference>
<dbReference type="InterPro" id="IPR029041">
    <property type="entry name" value="FAD-linked_oxidoreductase-like"/>
</dbReference>
<dbReference type="GO" id="GO:0004657">
    <property type="term" value="F:proline dehydrogenase activity"/>
    <property type="evidence" value="ECO:0007669"/>
    <property type="project" value="UniProtKB-EC"/>
</dbReference>
<dbReference type="SUPFAM" id="SSF51730">
    <property type="entry name" value="FAD-linked oxidoreductase"/>
    <property type="match status" value="1"/>
</dbReference>
<dbReference type="GO" id="GO:0005739">
    <property type="term" value="C:mitochondrion"/>
    <property type="evidence" value="ECO:0007669"/>
    <property type="project" value="TreeGrafter"/>
</dbReference>
<dbReference type="EMBL" id="RBVV01000023">
    <property type="protein sequence ID" value="RNJ58775.1"/>
    <property type="molecule type" value="Genomic_DNA"/>
</dbReference>
<dbReference type="InterPro" id="IPR036291">
    <property type="entry name" value="NAD(P)-bd_dom_sf"/>
</dbReference>
<keyword evidence="7" id="KW-0274">FAD</keyword>
<dbReference type="GO" id="GO:0010133">
    <property type="term" value="P:L-proline catabolic process to L-glutamate"/>
    <property type="evidence" value="ECO:0007669"/>
    <property type="project" value="TreeGrafter"/>
</dbReference>
<dbReference type="GO" id="GO:0071949">
    <property type="term" value="F:FAD binding"/>
    <property type="evidence" value="ECO:0007669"/>
    <property type="project" value="TreeGrafter"/>
</dbReference>
<dbReference type="GeneID" id="39607828"/>
<gene>
    <name evidence="12" type="ORF">D7B24_004139</name>
</gene>
<dbReference type="EC" id="1.5.5.2" evidence="3 7"/>
<feature type="domain" description="Pyrroline-5-carboxylate reductase catalytic N-terminal" evidence="10">
    <location>
        <begin position="440"/>
        <end position="552"/>
    </location>
</feature>
<comment type="similarity">
    <text evidence="1">Belongs to the pyrroline-5-carboxylate reductase family.</text>
</comment>
<comment type="catalytic activity">
    <reaction evidence="7">
        <text>L-proline + a quinone = (S)-1-pyrroline-5-carboxylate + a quinol + H(+)</text>
        <dbReference type="Rhea" id="RHEA:23784"/>
        <dbReference type="ChEBI" id="CHEBI:15378"/>
        <dbReference type="ChEBI" id="CHEBI:17388"/>
        <dbReference type="ChEBI" id="CHEBI:24646"/>
        <dbReference type="ChEBI" id="CHEBI:60039"/>
        <dbReference type="ChEBI" id="CHEBI:132124"/>
        <dbReference type="EC" id="1.5.5.2"/>
    </reaction>
</comment>
<dbReference type="NCBIfam" id="TIGR00112">
    <property type="entry name" value="proC"/>
    <property type="match status" value="1"/>
</dbReference>
<evidence type="ECO:0000256" key="5">
    <source>
        <dbReference type="ARBA" id="ARBA00023002"/>
    </source>
</evidence>
<name>A0A3M9YF31_9PEZI</name>
<keyword evidence="7" id="KW-0285">Flavoprotein</keyword>
<proteinExistence type="inferred from homology"/>
<comment type="similarity">
    <text evidence="2 7">Belongs to the proline oxidase family.</text>
</comment>
<sequence>MSRNTKSAMMQLNRAWPRISSPRALPGITASPSRRQVTSLAGKPAQTGERSPELTKAKSPLSVLPSTVLLRSWFLAAISSKPYLLRASLACLSWLTSTSGGIFFNVNKNPVLNFVLKNTFYKQFCAGETASEARSTLRQMKDFGFRGTILTYAKETSFDQVTNKVHRQGAAIETDRGECEYLGPWAEGTLETVDLLGDGDQLALKLTGAGPLVCDALTAGRLPPKAMMDVLHEICRRARSKNARIIIDAESQHYQKGIFLVGMELAHIYNRDGCARIYNTYQAYLKSTAATLDTHLKQAAEEGFTLGLKLVRGAYMSSDKRSLIHDTKQDTDNAYNAISQGALKCEIGRFGAPGGLPFPSVNLFLASHNRESLMAAHKTHQSRVQLGLQTVQLDFAQLHGMSDDLSFDLCDKSGDEPFMPDSSREKYCVMGVEDMDGLTLCMLGCGNLGLAILQNLVTPPETADATKLPIQRFTVCVRSSATEQKLADKFRTNADTVTVSSGKNLQAMKKADVIILAVDPADIASTLKEQGVAEALSSTNNGRPRLLISVAAGWTRQDLEKTIFGTPTNSSNANSGRTWVIRTLPNVAAQVAQSLTAVEISDPAPPDWALELCDTIFNQIGKTVHIPPALMDATTALGGSTPAFFAVVCDALIDAAVAVGVPRPLAHTMTFQSMLGTATMMQGGLHPALLKDQGTSPEGCTIGGLMVLEEGAVRGHIGKALREAVTIARQMGKNPHVNDTRQ</sequence>
<dbReference type="Pfam" id="PF14748">
    <property type="entry name" value="P5CR_dimer"/>
    <property type="match status" value="1"/>
</dbReference>
<dbReference type="InterPro" id="IPR002872">
    <property type="entry name" value="Proline_DH_dom"/>
</dbReference>
<dbReference type="PANTHER" id="PTHR13914:SF0">
    <property type="entry name" value="PROLINE DEHYDROGENASE 1, MITOCHONDRIAL"/>
    <property type="match status" value="1"/>
</dbReference>
<dbReference type="InterPro" id="IPR029036">
    <property type="entry name" value="P5CR_dimer"/>
</dbReference>
<evidence type="ECO:0000256" key="4">
    <source>
        <dbReference type="ARBA" id="ARBA00022857"/>
    </source>
</evidence>
<organism evidence="12 13">
    <name type="scientific">Verticillium nonalfalfae</name>
    <dbReference type="NCBI Taxonomy" id="1051616"/>
    <lineage>
        <taxon>Eukaryota</taxon>
        <taxon>Fungi</taxon>
        <taxon>Dikarya</taxon>
        <taxon>Ascomycota</taxon>
        <taxon>Pezizomycotina</taxon>
        <taxon>Sordariomycetes</taxon>
        <taxon>Hypocreomycetidae</taxon>
        <taxon>Glomerellales</taxon>
        <taxon>Plectosphaerellaceae</taxon>
        <taxon>Verticillium</taxon>
    </lineage>
</organism>
<dbReference type="Gene3D" id="3.40.50.720">
    <property type="entry name" value="NAD(P)-binding Rossmann-like Domain"/>
    <property type="match status" value="1"/>
</dbReference>
<keyword evidence="6 7" id="KW-0642">Proline metabolism</keyword>
<evidence type="ECO:0000313" key="13">
    <source>
        <dbReference type="Proteomes" id="UP000267145"/>
    </source>
</evidence>
<evidence type="ECO:0000259" key="11">
    <source>
        <dbReference type="Pfam" id="PF14748"/>
    </source>
</evidence>
<dbReference type="GO" id="GO:0004735">
    <property type="term" value="F:pyrroline-5-carboxylate reductase activity"/>
    <property type="evidence" value="ECO:0007669"/>
    <property type="project" value="InterPro"/>
</dbReference>
<feature type="region of interest" description="Disordered" evidence="8">
    <location>
        <begin position="21"/>
        <end position="56"/>
    </location>
</feature>
<comment type="cofactor">
    <cofactor evidence="7">
        <name>FAD</name>
        <dbReference type="ChEBI" id="CHEBI:57692"/>
    </cofactor>
</comment>
<dbReference type="InterPro" id="IPR015659">
    <property type="entry name" value="Proline_oxidase"/>
</dbReference>